<dbReference type="Pfam" id="PF14125">
    <property type="entry name" value="DUF4292"/>
    <property type="match status" value="1"/>
</dbReference>
<reference evidence="2 3" key="1">
    <citation type="submission" date="2018-03" db="EMBL/GenBank/DDBJ databases">
        <authorList>
            <person name="Keele B.F."/>
        </authorList>
    </citation>
    <scope>NUCLEOTIDE SEQUENCE [LARGE SCALE GENOMIC DNA]</scope>
    <source>
        <strain evidence="2 3">YL28-9</strain>
    </source>
</reference>
<dbReference type="EMBL" id="PYLS01000001">
    <property type="protein sequence ID" value="PST84675.1"/>
    <property type="molecule type" value="Genomic_DNA"/>
</dbReference>
<proteinExistence type="predicted"/>
<gene>
    <name evidence="2" type="ORF">C7T94_00645</name>
</gene>
<accession>A0A2T3HQD3</accession>
<dbReference type="PROSITE" id="PS51257">
    <property type="entry name" value="PROKAR_LIPOPROTEIN"/>
    <property type="match status" value="1"/>
</dbReference>
<dbReference type="OrthoDB" id="849114at2"/>
<dbReference type="InterPro" id="IPR025634">
    <property type="entry name" value="DUF4292"/>
</dbReference>
<protein>
    <submittedName>
        <fullName evidence="2">DUF4292 domain-containing protein</fullName>
    </submittedName>
</protein>
<evidence type="ECO:0000313" key="3">
    <source>
        <dbReference type="Proteomes" id="UP000240912"/>
    </source>
</evidence>
<comment type="caution">
    <text evidence="2">The sequence shown here is derived from an EMBL/GenBank/DDBJ whole genome shotgun (WGS) entry which is preliminary data.</text>
</comment>
<dbReference type="RefSeq" id="WP_107212679.1">
    <property type="nucleotide sequence ID" value="NZ_KZ686268.1"/>
</dbReference>
<dbReference type="AlphaFoldDB" id="A0A2T3HQD3"/>
<sequence length="258" mass="27677">MKRNILAALSVSLVLIAAGGCKTRKTSAAAPAAKTVPAAAGAIARIRGTQVQFTTLSLRGKALLDMGGNTNNVGIQIRMENGKRIWASITALAGIEVARALITPDSVRVVNRLQSTYLGKPFSFVQGFATRQIDFQMLQSVLSGNVPELLLAGQPGVEKKGVNTVLTGKRESLDYNMFFNELMKLTATNLNDAAAGRALKVEYSAHQEINGGLFPGQVNINSMAGPKRVTMALTFTKIEGNIPLEFPFTVPKRYEVIN</sequence>
<keyword evidence="1" id="KW-0732">Signal</keyword>
<feature type="chain" id="PRO_5015597717" evidence="1">
    <location>
        <begin position="18"/>
        <end position="258"/>
    </location>
</feature>
<evidence type="ECO:0000313" key="2">
    <source>
        <dbReference type="EMBL" id="PST84675.1"/>
    </source>
</evidence>
<feature type="signal peptide" evidence="1">
    <location>
        <begin position="1"/>
        <end position="17"/>
    </location>
</feature>
<organism evidence="2 3">
    <name type="scientific">Pedobacter yulinensis</name>
    <dbReference type="NCBI Taxonomy" id="2126353"/>
    <lineage>
        <taxon>Bacteria</taxon>
        <taxon>Pseudomonadati</taxon>
        <taxon>Bacteroidota</taxon>
        <taxon>Sphingobacteriia</taxon>
        <taxon>Sphingobacteriales</taxon>
        <taxon>Sphingobacteriaceae</taxon>
        <taxon>Pedobacter</taxon>
    </lineage>
</organism>
<evidence type="ECO:0000256" key="1">
    <source>
        <dbReference type="SAM" id="SignalP"/>
    </source>
</evidence>
<dbReference type="Proteomes" id="UP000240912">
    <property type="component" value="Unassembled WGS sequence"/>
</dbReference>
<name>A0A2T3HQD3_9SPHI</name>
<keyword evidence="3" id="KW-1185">Reference proteome</keyword>